<evidence type="ECO:0000313" key="2">
    <source>
        <dbReference type="EMBL" id="KAG6597243.1"/>
    </source>
</evidence>
<feature type="non-terminal residue" evidence="2">
    <location>
        <position position="1"/>
    </location>
</feature>
<name>A0AAV6NH95_9ROSI</name>
<reference evidence="2 3" key="1">
    <citation type="journal article" date="2021" name="Hortic Res">
        <title>The domestication of Cucurbita argyrosperma as revealed by the genome of its wild relative.</title>
        <authorList>
            <person name="Barrera-Redondo J."/>
            <person name="Sanchez-de la Vega G."/>
            <person name="Aguirre-Liguori J.A."/>
            <person name="Castellanos-Morales G."/>
            <person name="Gutierrez-Guerrero Y.T."/>
            <person name="Aguirre-Dugua X."/>
            <person name="Aguirre-Planter E."/>
            <person name="Tenaillon M.I."/>
            <person name="Lira-Saade R."/>
            <person name="Eguiarte L.E."/>
        </authorList>
    </citation>
    <scope>NUCLEOTIDE SEQUENCE [LARGE SCALE GENOMIC DNA]</scope>
    <source>
        <strain evidence="2">JBR-2021</strain>
    </source>
</reference>
<dbReference type="Proteomes" id="UP000685013">
    <property type="component" value="Chromosome 6"/>
</dbReference>
<protein>
    <submittedName>
        <fullName evidence="2">Uncharacterized protein</fullName>
    </submittedName>
</protein>
<keyword evidence="3" id="KW-1185">Reference proteome</keyword>
<sequence>MSEPQQIFSSELLKSNPSQKNDKDKDCLEIKIFYSPLVFSNSDGKYSAIHAWIQAETANRQIGKISLSLSIFGALRFQL</sequence>
<evidence type="ECO:0000313" key="3">
    <source>
        <dbReference type="Proteomes" id="UP000685013"/>
    </source>
</evidence>
<dbReference type="AlphaFoldDB" id="A0AAV6NH95"/>
<feature type="compositionally biased region" description="Polar residues" evidence="1">
    <location>
        <begin position="1"/>
        <end position="19"/>
    </location>
</feature>
<proteinExistence type="predicted"/>
<gene>
    <name evidence="2" type="ORF">SDJN03_10423</name>
</gene>
<feature type="region of interest" description="Disordered" evidence="1">
    <location>
        <begin position="1"/>
        <end position="23"/>
    </location>
</feature>
<evidence type="ECO:0000256" key="1">
    <source>
        <dbReference type="SAM" id="MobiDB-lite"/>
    </source>
</evidence>
<dbReference type="EMBL" id="JAGKQH010000006">
    <property type="protein sequence ID" value="KAG6597243.1"/>
    <property type="molecule type" value="Genomic_DNA"/>
</dbReference>
<organism evidence="2 3">
    <name type="scientific">Cucurbita argyrosperma subsp. sororia</name>
    <dbReference type="NCBI Taxonomy" id="37648"/>
    <lineage>
        <taxon>Eukaryota</taxon>
        <taxon>Viridiplantae</taxon>
        <taxon>Streptophyta</taxon>
        <taxon>Embryophyta</taxon>
        <taxon>Tracheophyta</taxon>
        <taxon>Spermatophyta</taxon>
        <taxon>Magnoliopsida</taxon>
        <taxon>eudicotyledons</taxon>
        <taxon>Gunneridae</taxon>
        <taxon>Pentapetalae</taxon>
        <taxon>rosids</taxon>
        <taxon>fabids</taxon>
        <taxon>Cucurbitales</taxon>
        <taxon>Cucurbitaceae</taxon>
        <taxon>Cucurbiteae</taxon>
        <taxon>Cucurbita</taxon>
    </lineage>
</organism>
<comment type="caution">
    <text evidence="2">The sequence shown here is derived from an EMBL/GenBank/DDBJ whole genome shotgun (WGS) entry which is preliminary data.</text>
</comment>
<accession>A0AAV6NH95</accession>